<dbReference type="EMBL" id="JAYRBN010000018">
    <property type="protein sequence ID" value="KAL2750303.1"/>
    <property type="molecule type" value="Genomic_DNA"/>
</dbReference>
<evidence type="ECO:0000313" key="2">
    <source>
        <dbReference type="Proteomes" id="UP001607303"/>
    </source>
</evidence>
<proteinExistence type="predicted"/>
<protein>
    <submittedName>
        <fullName evidence="1">Uncharacterized protein</fullName>
    </submittedName>
</protein>
<name>A0ABD2D1P6_VESMC</name>
<accession>A0ABD2D1P6</accession>
<sequence length="196" mass="22515">MIILKGALVVARLTIPSDLRDTYTAVRRTANKLQVIPSVVVEPRYTKPTENESSSDRLDVLQRSRVDLYLNCNSKKDTKSKSVSSHELVIYYKISSIHYGNKTDFRDQCYLNYCLYTKSKEDESSSNSLDVLQRSRIQLYLNCNSKEDTKSSTSLHQIKHCTSKVKHIYIDTFCSSVHPTICLTWIVQIKPDLQRG</sequence>
<dbReference type="AlphaFoldDB" id="A0ABD2D1P6"/>
<keyword evidence="2" id="KW-1185">Reference proteome</keyword>
<dbReference type="Proteomes" id="UP001607303">
    <property type="component" value="Unassembled WGS sequence"/>
</dbReference>
<reference evidence="1 2" key="1">
    <citation type="journal article" date="2024" name="Ann. Entomol. Soc. Am.">
        <title>Genomic analyses of the southern and eastern yellowjacket wasps (Hymenoptera: Vespidae) reveal evolutionary signatures of social life.</title>
        <authorList>
            <person name="Catto M.A."/>
            <person name="Caine P.B."/>
            <person name="Orr S.E."/>
            <person name="Hunt B.G."/>
            <person name="Goodisman M.A.D."/>
        </authorList>
    </citation>
    <scope>NUCLEOTIDE SEQUENCE [LARGE SCALE GENOMIC DNA]</scope>
    <source>
        <strain evidence="1">232</strain>
        <tissue evidence="1">Head and thorax</tissue>
    </source>
</reference>
<evidence type="ECO:0000313" key="1">
    <source>
        <dbReference type="EMBL" id="KAL2750303.1"/>
    </source>
</evidence>
<gene>
    <name evidence="1" type="ORF">V1477_001475</name>
</gene>
<comment type="caution">
    <text evidence="1">The sequence shown here is derived from an EMBL/GenBank/DDBJ whole genome shotgun (WGS) entry which is preliminary data.</text>
</comment>
<organism evidence="1 2">
    <name type="scientific">Vespula maculifrons</name>
    <name type="common">Eastern yellow jacket</name>
    <name type="synonym">Wasp</name>
    <dbReference type="NCBI Taxonomy" id="7453"/>
    <lineage>
        <taxon>Eukaryota</taxon>
        <taxon>Metazoa</taxon>
        <taxon>Ecdysozoa</taxon>
        <taxon>Arthropoda</taxon>
        <taxon>Hexapoda</taxon>
        <taxon>Insecta</taxon>
        <taxon>Pterygota</taxon>
        <taxon>Neoptera</taxon>
        <taxon>Endopterygota</taxon>
        <taxon>Hymenoptera</taxon>
        <taxon>Apocrita</taxon>
        <taxon>Aculeata</taxon>
        <taxon>Vespoidea</taxon>
        <taxon>Vespidae</taxon>
        <taxon>Vespinae</taxon>
        <taxon>Vespula</taxon>
    </lineage>
</organism>